<sequence length="62" mass="7287">MIETMLILYQMGGLKLNEKPMIFIKRCYGSYAKFVIMALYNEPKAYLKEFTDGFNLIIKVEL</sequence>
<name>A0A7J9PFT2_METMI</name>
<protein>
    <submittedName>
        <fullName evidence="1">Uncharacterized protein</fullName>
    </submittedName>
</protein>
<organism evidence="1 2">
    <name type="scientific">Methanococcus maripaludis</name>
    <name type="common">Methanococcus deltae</name>
    <dbReference type="NCBI Taxonomy" id="39152"/>
    <lineage>
        <taxon>Archaea</taxon>
        <taxon>Methanobacteriati</taxon>
        <taxon>Methanobacteriota</taxon>
        <taxon>Methanomada group</taxon>
        <taxon>Methanococci</taxon>
        <taxon>Methanococcales</taxon>
        <taxon>Methanococcaceae</taxon>
        <taxon>Methanococcus</taxon>
    </lineage>
</organism>
<dbReference type="EMBL" id="JACDUL010000002">
    <property type="protein sequence ID" value="MBA2862115.1"/>
    <property type="molecule type" value="Genomic_DNA"/>
</dbReference>
<evidence type="ECO:0000313" key="2">
    <source>
        <dbReference type="Proteomes" id="UP000533207"/>
    </source>
</evidence>
<accession>A0A7J9PFT2</accession>
<dbReference type="Proteomes" id="UP000533207">
    <property type="component" value="Unassembled WGS sequence"/>
</dbReference>
<comment type="caution">
    <text evidence="1">The sequence shown here is derived from an EMBL/GenBank/DDBJ whole genome shotgun (WGS) entry which is preliminary data.</text>
</comment>
<evidence type="ECO:0000313" key="1">
    <source>
        <dbReference type="EMBL" id="MBA2862115.1"/>
    </source>
</evidence>
<proteinExistence type="predicted"/>
<gene>
    <name evidence="1" type="ORF">HNP90_000994</name>
</gene>
<dbReference type="AlphaFoldDB" id="A0A7J9PFT2"/>
<reference evidence="1 2" key="1">
    <citation type="submission" date="2020-07" db="EMBL/GenBank/DDBJ databases">
        <title>Genomic Encyclopedia of Type Strains, Phase IV (KMG-V): Genome sequencing to study the core and pangenomes of soil and plant-associated prokaryotes.</title>
        <authorList>
            <person name="Whitman W."/>
        </authorList>
    </citation>
    <scope>NUCLEOTIDE SEQUENCE [LARGE SCALE GENOMIC DNA]</scope>
    <source>
        <strain evidence="1 2">C8</strain>
    </source>
</reference>